<dbReference type="EMBL" id="JBBHLL010000723">
    <property type="protein sequence ID" value="KAK7798174.1"/>
    <property type="molecule type" value="Genomic_DNA"/>
</dbReference>
<dbReference type="AlphaFoldDB" id="A0AAW0H624"/>
<accession>A0AAW0H624</accession>
<comment type="caution">
    <text evidence="1">The sequence shown here is derived from an EMBL/GenBank/DDBJ whole genome shotgun (WGS) entry which is preliminary data.</text>
</comment>
<keyword evidence="2" id="KW-1185">Reference proteome</keyword>
<name>A0AAW0H624_MYOGA</name>
<gene>
    <name evidence="1" type="ORF">U0070_012477</name>
</gene>
<organism evidence="1 2">
    <name type="scientific">Myodes glareolus</name>
    <name type="common">Bank vole</name>
    <name type="synonym">Clethrionomys glareolus</name>
    <dbReference type="NCBI Taxonomy" id="447135"/>
    <lineage>
        <taxon>Eukaryota</taxon>
        <taxon>Metazoa</taxon>
        <taxon>Chordata</taxon>
        <taxon>Craniata</taxon>
        <taxon>Vertebrata</taxon>
        <taxon>Euteleostomi</taxon>
        <taxon>Mammalia</taxon>
        <taxon>Eutheria</taxon>
        <taxon>Euarchontoglires</taxon>
        <taxon>Glires</taxon>
        <taxon>Rodentia</taxon>
        <taxon>Myomorpha</taxon>
        <taxon>Muroidea</taxon>
        <taxon>Cricetidae</taxon>
        <taxon>Arvicolinae</taxon>
        <taxon>Myodes</taxon>
    </lineage>
</organism>
<evidence type="ECO:0000313" key="1">
    <source>
        <dbReference type="EMBL" id="KAK7798174.1"/>
    </source>
</evidence>
<proteinExistence type="predicted"/>
<dbReference type="Proteomes" id="UP001488838">
    <property type="component" value="Unassembled WGS sequence"/>
</dbReference>
<protein>
    <submittedName>
        <fullName evidence="1">Uncharacterized protein</fullName>
    </submittedName>
</protein>
<sequence length="38" mass="4150">MLYCLLDSMTSERRGGGSSSDNGVQYMRMLAFTADPTS</sequence>
<evidence type="ECO:0000313" key="2">
    <source>
        <dbReference type="Proteomes" id="UP001488838"/>
    </source>
</evidence>
<reference evidence="1 2" key="1">
    <citation type="journal article" date="2023" name="bioRxiv">
        <title>Conserved and derived expression patterns and positive selection on dental genes reveal complex evolutionary context of ever-growing rodent molars.</title>
        <authorList>
            <person name="Calamari Z.T."/>
            <person name="Song A."/>
            <person name="Cohen E."/>
            <person name="Akter M."/>
            <person name="Roy R.D."/>
            <person name="Hallikas O."/>
            <person name="Christensen M.M."/>
            <person name="Li P."/>
            <person name="Marangoni P."/>
            <person name="Jernvall J."/>
            <person name="Klein O.D."/>
        </authorList>
    </citation>
    <scope>NUCLEOTIDE SEQUENCE [LARGE SCALE GENOMIC DNA]</scope>
    <source>
        <strain evidence="1">V071</strain>
    </source>
</reference>